<dbReference type="PROSITE" id="PS51186">
    <property type="entry name" value="GNAT"/>
    <property type="match status" value="1"/>
</dbReference>
<evidence type="ECO:0000259" key="1">
    <source>
        <dbReference type="PROSITE" id="PS51186"/>
    </source>
</evidence>
<proteinExistence type="predicted"/>
<dbReference type="CDD" id="cd04301">
    <property type="entry name" value="NAT_SF"/>
    <property type="match status" value="1"/>
</dbReference>
<sequence length="230" mass="25178">MMKVVRLTQNIPAELEQGALKIAAECAKDLTVFALVENDPFEALAREEVCARLRSDFYLIANPMNANGAMSRGEAIFVLDESQEPVQVVGFATYKPRFPAFTSASISYIAVAESHRGNGVMRMMMNELLEHHPVVALDCPIELEPLYKKFGFYVSGSQGSHIVMETGPVNGQVFSMDTADLMEEPPVRAAKQAISKALGSGSAEGFRAFNQRNEQAVSRASEFAKSKLSH</sequence>
<dbReference type="Pfam" id="PF00583">
    <property type="entry name" value="Acetyltransf_1"/>
    <property type="match status" value="1"/>
</dbReference>
<dbReference type="AlphaFoldDB" id="A0A7V8EGD1"/>
<dbReference type="Gene3D" id="3.40.630.30">
    <property type="match status" value="1"/>
</dbReference>
<dbReference type="InterPro" id="IPR000182">
    <property type="entry name" value="GNAT_dom"/>
</dbReference>
<name>A0A7V8EGD1_PSEPU</name>
<comment type="caution">
    <text evidence="2">The sequence shown here is derived from an EMBL/GenBank/DDBJ whole genome shotgun (WGS) entry which is preliminary data.</text>
</comment>
<protein>
    <submittedName>
        <fullName evidence="2">GNAT family N-acetyltransferase</fullName>
    </submittedName>
</protein>
<organism evidence="2 3">
    <name type="scientific">Pseudomonas putida</name>
    <name type="common">Arthrobacter siderocapsulatus</name>
    <dbReference type="NCBI Taxonomy" id="303"/>
    <lineage>
        <taxon>Bacteria</taxon>
        <taxon>Pseudomonadati</taxon>
        <taxon>Pseudomonadota</taxon>
        <taxon>Gammaproteobacteria</taxon>
        <taxon>Pseudomonadales</taxon>
        <taxon>Pseudomonadaceae</taxon>
        <taxon>Pseudomonas</taxon>
    </lineage>
</organism>
<dbReference type="EMBL" id="WOWR01000015">
    <property type="protein sequence ID" value="KAF0254325.1"/>
    <property type="molecule type" value="Genomic_DNA"/>
</dbReference>
<dbReference type="GO" id="GO:0016747">
    <property type="term" value="F:acyltransferase activity, transferring groups other than amino-acyl groups"/>
    <property type="evidence" value="ECO:0007669"/>
    <property type="project" value="InterPro"/>
</dbReference>
<feature type="domain" description="N-acetyltransferase" evidence="1">
    <location>
        <begin position="36"/>
        <end position="187"/>
    </location>
</feature>
<dbReference type="Proteomes" id="UP000442695">
    <property type="component" value="Unassembled WGS sequence"/>
</dbReference>
<dbReference type="SUPFAM" id="SSF55729">
    <property type="entry name" value="Acyl-CoA N-acyltransferases (Nat)"/>
    <property type="match status" value="1"/>
</dbReference>
<dbReference type="InterPro" id="IPR016181">
    <property type="entry name" value="Acyl_CoA_acyltransferase"/>
</dbReference>
<reference evidence="2 3" key="1">
    <citation type="submission" date="2019-12" db="EMBL/GenBank/DDBJ databases">
        <authorList>
            <person name="Woiski C."/>
        </authorList>
    </citation>
    <scope>NUCLEOTIDE SEQUENCE [LARGE SCALE GENOMIC DNA]</scope>
    <source>
        <strain evidence="2 3">BOE100</strain>
    </source>
</reference>
<keyword evidence="2" id="KW-0808">Transferase</keyword>
<evidence type="ECO:0000313" key="3">
    <source>
        <dbReference type="Proteomes" id="UP000442695"/>
    </source>
</evidence>
<evidence type="ECO:0000313" key="2">
    <source>
        <dbReference type="EMBL" id="KAF0254325.1"/>
    </source>
</evidence>
<gene>
    <name evidence="2" type="ORF">GN299_13805</name>
</gene>
<accession>A0A7V8EGD1</accession>